<evidence type="ECO:0000256" key="1">
    <source>
        <dbReference type="ARBA" id="ARBA00022801"/>
    </source>
</evidence>
<dbReference type="Gene3D" id="3.40.50.1240">
    <property type="entry name" value="Phosphoglycerate mutase-like"/>
    <property type="match status" value="1"/>
</dbReference>
<keyword evidence="3" id="KW-1185">Reference proteome</keyword>
<organism evidence="2 3">
    <name type="scientific">Tritrichomonas musculus</name>
    <dbReference type="NCBI Taxonomy" id="1915356"/>
    <lineage>
        <taxon>Eukaryota</taxon>
        <taxon>Metamonada</taxon>
        <taxon>Parabasalia</taxon>
        <taxon>Tritrichomonadida</taxon>
        <taxon>Tritrichomonadidae</taxon>
        <taxon>Tritrichomonas</taxon>
    </lineage>
</organism>
<evidence type="ECO:0000313" key="3">
    <source>
        <dbReference type="Proteomes" id="UP001470230"/>
    </source>
</evidence>
<sequence>MKIYLVRHGETDYNKVSKFQGWHDIPLNEYGIELAVKTAEGLKDIIFDAAFSSPLQRAYITAKTIIDDRNIEIQTDDRLKEVNFGPNEGNSYVEAKKNANHPLHNFFCNPGSYCPTDGSESFDDVKKRVLDFLREKILPLEKKCQNILITAHGCLNRAILNSILGIPNSHYWQIKLPNCAVSILSLENGKFEVIEKCKVYY</sequence>
<comment type="caution">
    <text evidence="2">The sequence shown here is derived from an EMBL/GenBank/DDBJ whole genome shotgun (WGS) entry which is preliminary data.</text>
</comment>
<accession>A0ABR2K9Q0</accession>
<dbReference type="Proteomes" id="UP001470230">
    <property type="component" value="Unassembled WGS sequence"/>
</dbReference>
<keyword evidence="1" id="KW-0378">Hydrolase</keyword>
<dbReference type="EMBL" id="JAPFFF010000006">
    <property type="protein sequence ID" value="KAK8887784.1"/>
    <property type="molecule type" value="Genomic_DNA"/>
</dbReference>
<evidence type="ECO:0000313" key="2">
    <source>
        <dbReference type="EMBL" id="KAK8887784.1"/>
    </source>
</evidence>
<dbReference type="SUPFAM" id="SSF53254">
    <property type="entry name" value="Phosphoglycerate mutase-like"/>
    <property type="match status" value="1"/>
</dbReference>
<proteinExistence type="predicted"/>
<gene>
    <name evidence="2" type="ORF">M9Y10_038841</name>
</gene>
<dbReference type="PANTHER" id="PTHR46517">
    <property type="entry name" value="FRUCTOSE-2,6-BISPHOSPHATASE TIGAR"/>
    <property type="match status" value="1"/>
</dbReference>
<dbReference type="CDD" id="cd07067">
    <property type="entry name" value="HP_PGM_like"/>
    <property type="match status" value="1"/>
</dbReference>
<dbReference type="InterPro" id="IPR013078">
    <property type="entry name" value="His_Pase_superF_clade-1"/>
</dbReference>
<dbReference type="PANTHER" id="PTHR46517:SF1">
    <property type="entry name" value="FRUCTOSE-2,6-BISPHOSPHATASE TIGAR"/>
    <property type="match status" value="1"/>
</dbReference>
<name>A0ABR2K9Q0_9EUKA</name>
<reference evidence="2 3" key="1">
    <citation type="submission" date="2024-04" db="EMBL/GenBank/DDBJ databases">
        <title>Tritrichomonas musculus Genome.</title>
        <authorList>
            <person name="Alves-Ferreira E."/>
            <person name="Grigg M."/>
            <person name="Lorenzi H."/>
            <person name="Galac M."/>
        </authorList>
    </citation>
    <scope>NUCLEOTIDE SEQUENCE [LARGE SCALE GENOMIC DNA]</scope>
    <source>
        <strain evidence="2 3">EAF2021</strain>
    </source>
</reference>
<dbReference type="PROSITE" id="PS00175">
    <property type="entry name" value="PG_MUTASE"/>
    <property type="match status" value="1"/>
</dbReference>
<evidence type="ECO:0008006" key="4">
    <source>
        <dbReference type="Google" id="ProtNLM"/>
    </source>
</evidence>
<dbReference type="InterPro" id="IPR029033">
    <property type="entry name" value="His_PPase_superfam"/>
</dbReference>
<dbReference type="InterPro" id="IPR051695">
    <property type="entry name" value="Phosphoglycerate_Mutase"/>
</dbReference>
<dbReference type="SMART" id="SM00855">
    <property type="entry name" value="PGAM"/>
    <property type="match status" value="1"/>
</dbReference>
<dbReference type="PIRSF" id="PIRSF000709">
    <property type="entry name" value="6PFK_2-Ptase"/>
    <property type="match status" value="1"/>
</dbReference>
<protein>
    <recommendedName>
        <fullName evidence="4">Phosphoglycerate mutase (2,3-diphosphoglycerate-dependent)</fullName>
    </recommendedName>
</protein>
<dbReference type="InterPro" id="IPR001345">
    <property type="entry name" value="PG/BPGM_mutase_AS"/>
</dbReference>
<dbReference type="Pfam" id="PF00300">
    <property type="entry name" value="His_Phos_1"/>
    <property type="match status" value="1"/>
</dbReference>